<organism evidence="1">
    <name type="scientific">mine drainage metagenome</name>
    <dbReference type="NCBI Taxonomy" id="410659"/>
    <lineage>
        <taxon>unclassified sequences</taxon>
        <taxon>metagenomes</taxon>
        <taxon>ecological metagenomes</taxon>
    </lineage>
</organism>
<gene>
    <name evidence="1" type="ORF">GALL_538740</name>
</gene>
<comment type="caution">
    <text evidence="1">The sequence shown here is derived from an EMBL/GenBank/DDBJ whole genome shotgun (WGS) entry which is preliminary data.</text>
</comment>
<proteinExistence type="predicted"/>
<reference evidence="1" key="1">
    <citation type="submission" date="2016-10" db="EMBL/GenBank/DDBJ databases">
        <title>Sequence of Gallionella enrichment culture.</title>
        <authorList>
            <person name="Poehlein A."/>
            <person name="Muehling M."/>
            <person name="Daniel R."/>
        </authorList>
    </citation>
    <scope>NUCLEOTIDE SEQUENCE</scope>
</reference>
<name>A0A1J5P9T8_9ZZZZ</name>
<dbReference type="EMBL" id="MLJW01008007">
    <property type="protein sequence ID" value="OIQ64575.1"/>
    <property type="molecule type" value="Genomic_DNA"/>
</dbReference>
<dbReference type="AlphaFoldDB" id="A0A1J5P9T8"/>
<sequence>MFWEFNYSELAHGNHDFISACLEHLKEFKQLCTFFGKYNQDSLPDFKEVADFIETYDLNDTSGHHTISQFSELLELIKTAVLTERHQEQFMEEALGEVPY</sequence>
<accession>A0A1J5P9T8</accession>
<protein>
    <submittedName>
        <fullName evidence="1">Uncharacterized protein</fullName>
    </submittedName>
</protein>
<evidence type="ECO:0000313" key="1">
    <source>
        <dbReference type="EMBL" id="OIQ64575.1"/>
    </source>
</evidence>